<dbReference type="PANTHER" id="PTHR16565">
    <property type="entry name" value="APOLIPOPROTEIN C-I"/>
    <property type="match status" value="1"/>
</dbReference>
<keyword evidence="8" id="KW-1185">Reference proteome</keyword>
<feature type="signal peptide" evidence="7">
    <location>
        <begin position="1"/>
        <end position="20"/>
    </location>
</feature>
<organism evidence="8 9">
    <name type="scientific">Eublepharis macularius</name>
    <name type="common">Leopard gecko</name>
    <name type="synonym">Cyrtodactylus macularius</name>
    <dbReference type="NCBI Taxonomy" id="481883"/>
    <lineage>
        <taxon>Eukaryota</taxon>
        <taxon>Metazoa</taxon>
        <taxon>Chordata</taxon>
        <taxon>Craniata</taxon>
        <taxon>Vertebrata</taxon>
        <taxon>Euteleostomi</taxon>
        <taxon>Lepidosauria</taxon>
        <taxon>Squamata</taxon>
        <taxon>Bifurcata</taxon>
        <taxon>Gekkota</taxon>
        <taxon>Eublepharidae</taxon>
        <taxon>Eublepharinae</taxon>
        <taxon>Eublepharis</taxon>
    </lineage>
</organism>
<evidence type="ECO:0000313" key="9">
    <source>
        <dbReference type="RefSeq" id="XP_054855275.1"/>
    </source>
</evidence>
<evidence type="ECO:0000256" key="5">
    <source>
        <dbReference type="ARBA" id="ARBA00022729"/>
    </source>
</evidence>
<dbReference type="RefSeq" id="XP_054855275.1">
    <property type="nucleotide sequence ID" value="XM_054999300.1"/>
</dbReference>
<dbReference type="GO" id="GO:0005504">
    <property type="term" value="F:fatty acid binding"/>
    <property type="evidence" value="ECO:0007669"/>
    <property type="project" value="TreeGrafter"/>
</dbReference>
<dbReference type="GO" id="GO:0050995">
    <property type="term" value="P:negative regulation of lipid catabolic process"/>
    <property type="evidence" value="ECO:0007669"/>
    <property type="project" value="TreeGrafter"/>
</dbReference>
<reference evidence="9" key="1">
    <citation type="submission" date="2025-08" db="UniProtKB">
        <authorList>
            <consortium name="RefSeq"/>
        </authorList>
    </citation>
    <scope>IDENTIFICATION</scope>
    <source>
        <tissue evidence="9">Blood</tissue>
    </source>
</reference>
<keyword evidence="4" id="KW-0964">Secreted</keyword>
<dbReference type="CTD" id="341"/>
<evidence type="ECO:0000256" key="3">
    <source>
        <dbReference type="ARBA" id="ARBA00022448"/>
    </source>
</evidence>
<dbReference type="PANTHER" id="PTHR16565:SF2">
    <property type="entry name" value="APOLIPOPROTEIN C-I"/>
    <property type="match status" value="1"/>
</dbReference>
<dbReference type="GO" id="GO:0010916">
    <property type="term" value="P:negative regulation of very-low-density lipoprotein particle clearance"/>
    <property type="evidence" value="ECO:0007669"/>
    <property type="project" value="TreeGrafter"/>
</dbReference>
<keyword evidence="6" id="KW-0445">Lipid transport</keyword>
<feature type="chain" id="PRO_5041682244" evidence="7">
    <location>
        <begin position="21"/>
        <end position="91"/>
    </location>
</feature>
<evidence type="ECO:0000256" key="7">
    <source>
        <dbReference type="SAM" id="SignalP"/>
    </source>
</evidence>
<dbReference type="GO" id="GO:0032375">
    <property type="term" value="P:negative regulation of cholesterol transport"/>
    <property type="evidence" value="ECO:0007669"/>
    <property type="project" value="TreeGrafter"/>
</dbReference>
<dbReference type="GO" id="GO:0006641">
    <property type="term" value="P:triglyceride metabolic process"/>
    <property type="evidence" value="ECO:0007669"/>
    <property type="project" value="TreeGrafter"/>
</dbReference>
<dbReference type="KEGG" id="emc:129343210"/>
<evidence type="ECO:0000256" key="6">
    <source>
        <dbReference type="ARBA" id="ARBA00023055"/>
    </source>
</evidence>
<keyword evidence="5 7" id="KW-0732">Signal</keyword>
<dbReference type="Proteomes" id="UP001190640">
    <property type="component" value="Chromosome 15"/>
</dbReference>
<name>A0AA97LGZ4_EUBMA</name>
<comment type="similarity">
    <text evidence="2">Belongs to the apolipoprotein C1 family.</text>
</comment>
<dbReference type="Pfam" id="PF04691">
    <property type="entry name" value="ApoC-I"/>
    <property type="match status" value="1"/>
</dbReference>
<comment type="subcellular location">
    <subcellularLocation>
        <location evidence="1">Secreted</location>
    </subcellularLocation>
</comment>
<dbReference type="GO" id="GO:0034364">
    <property type="term" value="C:high-density lipoprotein particle"/>
    <property type="evidence" value="ECO:0007669"/>
    <property type="project" value="TreeGrafter"/>
</dbReference>
<evidence type="ECO:0000256" key="4">
    <source>
        <dbReference type="ARBA" id="ARBA00022525"/>
    </source>
</evidence>
<sequence length="91" mass="10599">MQLAVSIAVILMALSVVTESTEVSPTEPTLSQKFERFQNEFRTFVDNVKEKTQGAFHDLHNSEFSNKTRNWFSEKFRKLREKIHTTFGDTD</sequence>
<dbReference type="GeneID" id="129343210"/>
<accession>A0AA97LGZ4</accession>
<proteinExistence type="inferred from homology"/>
<evidence type="ECO:0000313" key="8">
    <source>
        <dbReference type="Proteomes" id="UP001190640"/>
    </source>
</evidence>
<dbReference type="AlphaFoldDB" id="A0AA97LGZ4"/>
<dbReference type="GO" id="GO:0042157">
    <property type="term" value="P:lipoprotein metabolic process"/>
    <property type="evidence" value="ECO:0007669"/>
    <property type="project" value="InterPro"/>
</dbReference>
<dbReference type="GO" id="GO:0034447">
    <property type="term" value="P:very-low-density lipoprotein particle clearance"/>
    <property type="evidence" value="ECO:0007669"/>
    <property type="project" value="TreeGrafter"/>
</dbReference>
<dbReference type="InterPro" id="IPR006781">
    <property type="entry name" value="ApoC-I"/>
</dbReference>
<dbReference type="GO" id="GO:0004859">
    <property type="term" value="F:phospholipase inhibitor activity"/>
    <property type="evidence" value="ECO:0007669"/>
    <property type="project" value="TreeGrafter"/>
</dbReference>
<dbReference type="Gene3D" id="4.10.260.30">
    <property type="entry name" value="Apolipoprotein C-I"/>
    <property type="match status" value="1"/>
</dbReference>
<dbReference type="GO" id="GO:0006869">
    <property type="term" value="P:lipid transport"/>
    <property type="evidence" value="ECO:0007669"/>
    <property type="project" value="UniProtKB-KW"/>
</dbReference>
<evidence type="ECO:0000256" key="2">
    <source>
        <dbReference type="ARBA" id="ARBA00009204"/>
    </source>
</evidence>
<gene>
    <name evidence="9" type="primary">APOC1</name>
</gene>
<dbReference type="InterPro" id="IPR043081">
    <property type="entry name" value="ApoC-1_sf"/>
</dbReference>
<evidence type="ECO:0000256" key="1">
    <source>
        <dbReference type="ARBA" id="ARBA00004613"/>
    </source>
</evidence>
<keyword evidence="3" id="KW-0813">Transport</keyword>
<dbReference type="GO" id="GO:0034361">
    <property type="term" value="C:very-low-density lipoprotein particle"/>
    <property type="evidence" value="ECO:0007669"/>
    <property type="project" value="TreeGrafter"/>
</dbReference>
<protein>
    <submittedName>
        <fullName evidence="9">Apolipoprotein C-I</fullName>
    </submittedName>
</protein>